<keyword evidence="3" id="KW-1185">Reference proteome</keyword>
<evidence type="ECO:0000256" key="1">
    <source>
        <dbReference type="SAM" id="Phobius"/>
    </source>
</evidence>
<dbReference type="EMBL" id="JBHFQA010000011">
    <property type="protein sequence ID" value="KAL2090615.1"/>
    <property type="molecule type" value="Genomic_DNA"/>
</dbReference>
<proteinExistence type="predicted"/>
<feature type="transmembrane region" description="Helical" evidence="1">
    <location>
        <begin position="65"/>
        <end position="86"/>
    </location>
</feature>
<feature type="transmembrane region" description="Helical" evidence="1">
    <location>
        <begin position="131"/>
        <end position="151"/>
    </location>
</feature>
<name>A0ABD1JUV6_9TELE</name>
<evidence type="ECO:0000313" key="2">
    <source>
        <dbReference type="EMBL" id="KAL2090615.1"/>
    </source>
</evidence>
<dbReference type="AlphaFoldDB" id="A0ABD1JUV6"/>
<protein>
    <submittedName>
        <fullName evidence="2">Uncharacterized protein</fullName>
    </submittedName>
</protein>
<accession>A0ABD1JUV6</accession>
<reference evidence="2 3" key="1">
    <citation type="submission" date="2024-09" db="EMBL/GenBank/DDBJ databases">
        <title>A chromosome-level genome assembly of Gray's grenadier anchovy, Coilia grayii.</title>
        <authorList>
            <person name="Fu Z."/>
        </authorList>
    </citation>
    <scope>NUCLEOTIDE SEQUENCE [LARGE SCALE GENOMIC DNA]</scope>
    <source>
        <strain evidence="2">G4</strain>
        <tissue evidence="2">Muscle</tissue>
    </source>
</reference>
<evidence type="ECO:0000313" key="3">
    <source>
        <dbReference type="Proteomes" id="UP001591681"/>
    </source>
</evidence>
<sequence>MFHHFLAYAAFHASRWLPRAQRLRFQIILVIFVVVVLAPQLYVLTRQVQVFISMPRSSRYCQQPLLSNLIAFIILSFIATGFAVALTLMDPVPASFRVAFHLFGVVSFTQGLCTTLFTLQAADCAWTTTELYYLSLVLSWACILSAVFYMFRGCFWFVGKMWPNWVKEMCLWSNV</sequence>
<comment type="caution">
    <text evidence="2">The sequence shown here is derived from an EMBL/GenBank/DDBJ whole genome shotgun (WGS) entry which is preliminary data.</text>
</comment>
<keyword evidence="1" id="KW-1133">Transmembrane helix</keyword>
<feature type="transmembrane region" description="Helical" evidence="1">
    <location>
        <begin position="98"/>
        <end position="119"/>
    </location>
</feature>
<dbReference type="Proteomes" id="UP001591681">
    <property type="component" value="Unassembled WGS sequence"/>
</dbReference>
<gene>
    <name evidence="2" type="ORF">ACEWY4_012878</name>
</gene>
<keyword evidence="1" id="KW-0812">Transmembrane</keyword>
<keyword evidence="1" id="KW-0472">Membrane</keyword>
<feature type="transmembrane region" description="Helical" evidence="1">
    <location>
        <begin position="25"/>
        <end position="44"/>
    </location>
</feature>
<organism evidence="2 3">
    <name type="scientific">Coilia grayii</name>
    <name type="common">Gray's grenadier anchovy</name>
    <dbReference type="NCBI Taxonomy" id="363190"/>
    <lineage>
        <taxon>Eukaryota</taxon>
        <taxon>Metazoa</taxon>
        <taxon>Chordata</taxon>
        <taxon>Craniata</taxon>
        <taxon>Vertebrata</taxon>
        <taxon>Euteleostomi</taxon>
        <taxon>Actinopterygii</taxon>
        <taxon>Neopterygii</taxon>
        <taxon>Teleostei</taxon>
        <taxon>Clupei</taxon>
        <taxon>Clupeiformes</taxon>
        <taxon>Clupeoidei</taxon>
        <taxon>Engraulidae</taxon>
        <taxon>Coilinae</taxon>
        <taxon>Coilia</taxon>
    </lineage>
</organism>